<dbReference type="AlphaFoldDB" id="A0A2T0WY26"/>
<evidence type="ECO:0000256" key="5">
    <source>
        <dbReference type="HAMAP-Rule" id="MF_00376"/>
    </source>
</evidence>
<comment type="subcellular location">
    <subcellularLocation>
        <location evidence="5">Cytoplasm</location>
    </subcellularLocation>
</comment>
<proteinExistence type="inferred from homology"/>
<keyword evidence="5" id="KW-0963">Cytoplasm</keyword>
<keyword evidence="5" id="KW-0808">Transferase</keyword>
<keyword evidence="2 5" id="KW-0547">Nucleotide-binding</keyword>
<accession>A0A2T0WY26</accession>
<dbReference type="CDD" id="cd02022">
    <property type="entry name" value="DPCK"/>
    <property type="match status" value="1"/>
</dbReference>
<protein>
    <recommendedName>
        <fullName evidence="5 6">Dephospho-CoA kinase</fullName>
        <ecNumber evidence="5 6">2.7.1.24</ecNumber>
    </recommendedName>
    <alternativeName>
        <fullName evidence="5">Dephosphocoenzyme A kinase</fullName>
    </alternativeName>
</protein>
<feature type="binding site" evidence="5">
    <location>
        <begin position="12"/>
        <end position="17"/>
    </location>
    <ligand>
        <name>ATP</name>
        <dbReference type="ChEBI" id="CHEBI:30616"/>
    </ligand>
</feature>
<dbReference type="GO" id="GO:0005524">
    <property type="term" value="F:ATP binding"/>
    <property type="evidence" value="ECO:0007669"/>
    <property type="project" value="UniProtKB-UniRule"/>
</dbReference>
<dbReference type="Proteomes" id="UP000238392">
    <property type="component" value="Unassembled WGS sequence"/>
</dbReference>
<dbReference type="InterPro" id="IPR001977">
    <property type="entry name" value="Depp_CoAkinase"/>
</dbReference>
<keyword evidence="5 7" id="KW-0418">Kinase</keyword>
<dbReference type="RefSeq" id="WP_106263270.1">
    <property type="nucleotide sequence ID" value="NZ_PVTQ01000003.1"/>
</dbReference>
<dbReference type="HAMAP" id="MF_00376">
    <property type="entry name" value="Dephospho_CoA_kinase"/>
    <property type="match status" value="1"/>
</dbReference>
<dbReference type="PANTHER" id="PTHR10695">
    <property type="entry name" value="DEPHOSPHO-COA KINASE-RELATED"/>
    <property type="match status" value="1"/>
</dbReference>
<organism evidence="7 8">
    <name type="scientific">Donghicola tyrosinivorans</name>
    <dbReference type="NCBI Taxonomy" id="1652492"/>
    <lineage>
        <taxon>Bacteria</taxon>
        <taxon>Pseudomonadati</taxon>
        <taxon>Pseudomonadota</taxon>
        <taxon>Alphaproteobacteria</taxon>
        <taxon>Rhodobacterales</taxon>
        <taxon>Roseobacteraceae</taxon>
        <taxon>Donghicola</taxon>
    </lineage>
</organism>
<dbReference type="EMBL" id="PVTQ01000003">
    <property type="protein sequence ID" value="PRY91602.1"/>
    <property type="molecule type" value="Genomic_DNA"/>
</dbReference>
<evidence type="ECO:0000256" key="4">
    <source>
        <dbReference type="ARBA" id="ARBA00022993"/>
    </source>
</evidence>
<dbReference type="Pfam" id="PF01121">
    <property type="entry name" value="CoaE"/>
    <property type="match status" value="1"/>
</dbReference>
<dbReference type="OrthoDB" id="9812943at2"/>
<evidence type="ECO:0000256" key="6">
    <source>
        <dbReference type="NCBIfam" id="TIGR00152"/>
    </source>
</evidence>
<dbReference type="GO" id="GO:0004140">
    <property type="term" value="F:dephospho-CoA kinase activity"/>
    <property type="evidence" value="ECO:0007669"/>
    <property type="project" value="UniProtKB-UniRule"/>
</dbReference>
<keyword evidence="3 5" id="KW-0067">ATP-binding</keyword>
<gene>
    <name evidence="5" type="primary">coaE</name>
    <name evidence="7" type="ORF">CLV74_103187</name>
</gene>
<dbReference type="GO" id="GO:0015937">
    <property type="term" value="P:coenzyme A biosynthetic process"/>
    <property type="evidence" value="ECO:0007669"/>
    <property type="project" value="UniProtKB-UniRule"/>
</dbReference>
<dbReference type="SUPFAM" id="SSF52540">
    <property type="entry name" value="P-loop containing nucleoside triphosphate hydrolases"/>
    <property type="match status" value="1"/>
</dbReference>
<evidence type="ECO:0000313" key="8">
    <source>
        <dbReference type="Proteomes" id="UP000238392"/>
    </source>
</evidence>
<dbReference type="EC" id="2.7.1.24" evidence="5 6"/>
<name>A0A2T0WY26_9RHOB</name>
<comment type="caution">
    <text evidence="7">The sequence shown here is derived from an EMBL/GenBank/DDBJ whole genome shotgun (WGS) entry which is preliminary data.</text>
</comment>
<dbReference type="InterPro" id="IPR027417">
    <property type="entry name" value="P-loop_NTPase"/>
</dbReference>
<dbReference type="Gene3D" id="3.40.50.300">
    <property type="entry name" value="P-loop containing nucleotide triphosphate hydrolases"/>
    <property type="match status" value="1"/>
</dbReference>
<sequence length="197" mass="21177">MTYHLGLTGSIGTGKSTTAQMFVDLGCAHWDADAAVHRIYGVNGAAVAPLQAAFPGVVVDGAVSRPALRAYLGENPNAFRQLEAIVHPLVSQDRDAFRAACTADIAIYDIPLLFENGTEAQMDGVAVTSVDPDTQRARVLARGTMDAAQFEQIKARQMPDTEKRARADFIIETDTLEHAQAQVAAIVDQIRQGQRDA</sequence>
<reference evidence="7 8" key="1">
    <citation type="submission" date="2018-03" db="EMBL/GenBank/DDBJ databases">
        <title>Genomic Encyclopedia of Archaeal and Bacterial Type Strains, Phase II (KMG-II): from individual species to whole genera.</title>
        <authorList>
            <person name="Goeker M."/>
        </authorList>
    </citation>
    <scope>NUCLEOTIDE SEQUENCE [LARGE SCALE GENOMIC DNA]</scope>
    <source>
        <strain evidence="7 8">DSM 100212</strain>
    </source>
</reference>
<evidence type="ECO:0000256" key="1">
    <source>
        <dbReference type="ARBA" id="ARBA00009018"/>
    </source>
</evidence>
<evidence type="ECO:0000256" key="3">
    <source>
        <dbReference type="ARBA" id="ARBA00022840"/>
    </source>
</evidence>
<dbReference type="PANTHER" id="PTHR10695:SF46">
    <property type="entry name" value="BIFUNCTIONAL COENZYME A SYNTHASE-RELATED"/>
    <property type="match status" value="1"/>
</dbReference>
<dbReference type="UniPathway" id="UPA00241">
    <property type="reaction ID" value="UER00356"/>
</dbReference>
<evidence type="ECO:0000313" key="7">
    <source>
        <dbReference type="EMBL" id="PRY91602.1"/>
    </source>
</evidence>
<dbReference type="PROSITE" id="PS51219">
    <property type="entry name" value="DPCK"/>
    <property type="match status" value="1"/>
</dbReference>
<dbReference type="NCBIfam" id="TIGR00152">
    <property type="entry name" value="dephospho-CoA kinase"/>
    <property type="match status" value="1"/>
</dbReference>
<comment type="pathway">
    <text evidence="5">Cofactor biosynthesis; coenzyme A biosynthesis; CoA from (R)-pantothenate: step 5/5.</text>
</comment>
<comment type="function">
    <text evidence="5">Catalyzes the phosphorylation of the 3'-hydroxyl group of dephosphocoenzyme A to form coenzyme A.</text>
</comment>
<keyword evidence="8" id="KW-1185">Reference proteome</keyword>
<keyword evidence="4 5" id="KW-0173">Coenzyme A biosynthesis</keyword>
<dbReference type="GO" id="GO:0005737">
    <property type="term" value="C:cytoplasm"/>
    <property type="evidence" value="ECO:0007669"/>
    <property type="project" value="UniProtKB-SubCell"/>
</dbReference>
<evidence type="ECO:0000256" key="2">
    <source>
        <dbReference type="ARBA" id="ARBA00022741"/>
    </source>
</evidence>
<comment type="similarity">
    <text evidence="1 5">Belongs to the CoaE family.</text>
</comment>
<comment type="catalytic activity">
    <reaction evidence="5">
        <text>3'-dephospho-CoA + ATP = ADP + CoA + H(+)</text>
        <dbReference type="Rhea" id="RHEA:18245"/>
        <dbReference type="ChEBI" id="CHEBI:15378"/>
        <dbReference type="ChEBI" id="CHEBI:30616"/>
        <dbReference type="ChEBI" id="CHEBI:57287"/>
        <dbReference type="ChEBI" id="CHEBI:57328"/>
        <dbReference type="ChEBI" id="CHEBI:456216"/>
        <dbReference type="EC" id="2.7.1.24"/>
    </reaction>
</comment>